<dbReference type="InterPro" id="IPR032508">
    <property type="entry name" value="FecR_C"/>
</dbReference>
<dbReference type="PANTHER" id="PTHR30273:SF2">
    <property type="entry name" value="PROTEIN FECR"/>
    <property type="match status" value="1"/>
</dbReference>
<dbReference type="Pfam" id="PF16344">
    <property type="entry name" value="FecR_C"/>
    <property type="match status" value="1"/>
</dbReference>
<protein>
    <submittedName>
        <fullName evidence="4">DUF4974 domain-containing protein</fullName>
    </submittedName>
</protein>
<organism evidence="4 5">
    <name type="scientific">Agaribacillus aureus</name>
    <dbReference type="NCBI Taxonomy" id="3051825"/>
    <lineage>
        <taxon>Bacteria</taxon>
        <taxon>Pseudomonadati</taxon>
        <taxon>Bacteroidota</taxon>
        <taxon>Cytophagia</taxon>
        <taxon>Cytophagales</taxon>
        <taxon>Splendidivirgaceae</taxon>
        <taxon>Agaribacillus</taxon>
    </lineage>
</organism>
<evidence type="ECO:0000313" key="4">
    <source>
        <dbReference type="EMBL" id="MDN5213746.1"/>
    </source>
</evidence>
<dbReference type="PANTHER" id="PTHR30273">
    <property type="entry name" value="PERIPLASMIC SIGNAL SENSOR AND SIGMA FACTOR ACTIVATOR FECR-RELATED"/>
    <property type="match status" value="1"/>
</dbReference>
<feature type="transmembrane region" description="Helical" evidence="1">
    <location>
        <begin position="90"/>
        <end position="109"/>
    </location>
</feature>
<accession>A0ABT8L9I3</accession>
<comment type="caution">
    <text evidence="4">The sequence shown here is derived from an EMBL/GenBank/DDBJ whole genome shotgun (WGS) entry which is preliminary data.</text>
</comment>
<dbReference type="Proteomes" id="UP001172083">
    <property type="component" value="Unassembled WGS sequence"/>
</dbReference>
<dbReference type="Gene3D" id="3.55.50.30">
    <property type="match status" value="1"/>
</dbReference>
<gene>
    <name evidence="4" type="ORF">QQ020_16860</name>
</gene>
<dbReference type="PIRSF" id="PIRSF018266">
    <property type="entry name" value="FecR"/>
    <property type="match status" value="1"/>
</dbReference>
<dbReference type="Gene3D" id="2.60.120.1440">
    <property type="match status" value="1"/>
</dbReference>
<dbReference type="EMBL" id="JAUJEB010000003">
    <property type="protein sequence ID" value="MDN5213746.1"/>
    <property type="molecule type" value="Genomic_DNA"/>
</dbReference>
<evidence type="ECO:0000259" key="2">
    <source>
        <dbReference type="Pfam" id="PF04773"/>
    </source>
</evidence>
<evidence type="ECO:0000259" key="3">
    <source>
        <dbReference type="Pfam" id="PF16344"/>
    </source>
</evidence>
<feature type="domain" description="FecR protein" evidence="2">
    <location>
        <begin position="132"/>
        <end position="222"/>
    </location>
</feature>
<evidence type="ECO:0000313" key="5">
    <source>
        <dbReference type="Proteomes" id="UP001172083"/>
    </source>
</evidence>
<dbReference type="InterPro" id="IPR006860">
    <property type="entry name" value="FecR"/>
</dbReference>
<proteinExistence type="predicted"/>
<sequence length="339" mass="39234">MSQNQILALLADERFVKWVKSDDPALKEYWSEWLREHPEFETEFKKAQQLIRSAHYQETYRLHESESSQILESIEGQLNVTNPRRSYVKYWIRGVAAVLILAFGVTYYINYNNEDLVAGGGQSELVEKTAAIGSKVTITLSDGSTVKLNSGSKLSYHSPFGLENRDVELDGEAFFEVTKDPDKPFIVRSKSLKTEVLGTSFNVRAYRDDGDLDVVLVTGLVKVDFFDEETRVEKILNPNEMISYSKTTKEVKIRRIEPEAFICWKDQVLNFTDESLPEVIHKLERWYGVKITVSNPQKREWEYTGRFDKKSLEHVLLRMSFAEKFTYSINKDNVTIKLK</sequence>
<dbReference type="Pfam" id="PF04773">
    <property type="entry name" value="FecR"/>
    <property type="match status" value="1"/>
</dbReference>
<name>A0ABT8L9I3_9BACT</name>
<keyword evidence="5" id="KW-1185">Reference proteome</keyword>
<keyword evidence="1" id="KW-1133">Transmembrane helix</keyword>
<dbReference type="RefSeq" id="WP_346759084.1">
    <property type="nucleotide sequence ID" value="NZ_JAUJEB010000003.1"/>
</dbReference>
<keyword evidence="1" id="KW-0812">Transmembrane</keyword>
<evidence type="ECO:0000256" key="1">
    <source>
        <dbReference type="SAM" id="Phobius"/>
    </source>
</evidence>
<reference evidence="4" key="1">
    <citation type="submission" date="2023-06" db="EMBL/GenBank/DDBJ databases">
        <title>Genomic of Agaribacillus aureum.</title>
        <authorList>
            <person name="Wang G."/>
        </authorList>
    </citation>
    <scope>NUCLEOTIDE SEQUENCE</scope>
    <source>
        <strain evidence="4">BMA12</strain>
    </source>
</reference>
<feature type="domain" description="Protein FecR C-terminal" evidence="3">
    <location>
        <begin position="269"/>
        <end position="336"/>
    </location>
</feature>
<dbReference type="InterPro" id="IPR012373">
    <property type="entry name" value="Ferrdict_sens_TM"/>
</dbReference>
<keyword evidence="1" id="KW-0472">Membrane</keyword>